<dbReference type="RefSeq" id="WP_143382446.1">
    <property type="nucleotide sequence ID" value="NZ_CP041637.1"/>
</dbReference>
<dbReference type="GO" id="GO:0046872">
    <property type="term" value="F:metal ion binding"/>
    <property type="evidence" value="ECO:0007669"/>
    <property type="project" value="InterPro"/>
</dbReference>
<dbReference type="PANTHER" id="PTHR48101">
    <property type="entry name" value="METHYLMALONYL-COA MUTASE, MITOCHONDRIAL-RELATED"/>
    <property type="match status" value="1"/>
</dbReference>
<dbReference type="SUPFAM" id="SSF52242">
    <property type="entry name" value="Cobalamin (vitamin B12)-binding domain"/>
    <property type="match status" value="1"/>
</dbReference>
<evidence type="ECO:0000313" key="3">
    <source>
        <dbReference type="Proteomes" id="UP000319209"/>
    </source>
</evidence>
<dbReference type="OrthoDB" id="1448529at2"/>
<dbReference type="GO" id="GO:0016853">
    <property type="term" value="F:isomerase activity"/>
    <property type="evidence" value="ECO:0007669"/>
    <property type="project" value="UniProtKB-KW"/>
</dbReference>
<dbReference type="KEGG" id="fop:FNB79_16705"/>
<evidence type="ECO:0000313" key="2">
    <source>
        <dbReference type="EMBL" id="QDO95540.1"/>
    </source>
</evidence>
<reference evidence="2 3" key="1">
    <citation type="submission" date="2019-07" db="EMBL/GenBank/DDBJ databases">
        <title>Genome sequencing for Formosa sp. PS13.</title>
        <authorList>
            <person name="Park S.-J."/>
        </authorList>
    </citation>
    <scope>NUCLEOTIDE SEQUENCE [LARGE SCALE GENOMIC DNA]</scope>
    <source>
        <strain evidence="2 3">PS13</strain>
    </source>
</reference>
<feature type="domain" description="B12-binding" evidence="1">
    <location>
        <begin position="25"/>
        <end position="154"/>
    </location>
</feature>
<dbReference type="EMBL" id="CP041637">
    <property type="protein sequence ID" value="QDO95540.1"/>
    <property type="molecule type" value="Genomic_DNA"/>
</dbReference>
<sequence>MKTNIDAMLTAKKRCNTFAQIEGRRPRILLTNIHQDASDRDVNFKASALANTGFDVDLSPTSTSAKVISKQAIENDNHAIYIISHTNLTLDLLIQIMDCLAIYNRKDILLVVDNDHKTHYNLLSTYKSFYALDSKTGFYDTIVQILNILLQRTS</sequence>
<dbReference type="InterPro" id="IPR036724">
    <property type="entry name" value="Cobalamin-bd_sf"/>
</dbReference>
<dbReference type="AlphaFoldDB" id="A0A516GVY6"/>
<dbReference type="InterPro" id="IPR006158">
    <property type="entry name" value="Cobalamin-bd"/>
</dbReference>
<keyword evidence="3" id="KW-1185">Reference proteome</keyword>
<dbReference type="Proteomes" id="UP000319209">
    <property type="component" value="Chromosome"/>
</dbReference>
<dbReference type="PANTHER" id="PTHR48101:SF1">
    <property type="entry name" value="METHYLMALONYL-COA MUTASE, LARGE SUBUNIT"/>
    <property type="match status" value="1"/>
</dbReference>
<organism evidence="2 3">
    <name type="scientific">Formosa sediminum</name>
    <dbReference type="NCBI Taxonomy" id="2594004"/>
    <lineage>
        <taxon>Bacteria</taxon>
        <taxon>Pseudomonadati</taxon>
        <taxon>Bacteroidota</taxon>
        <taxon>Flavobacteriia</taxon>
        <taxon>Flavobacteriales</taxon>
        <taxon>Flavobacteriaceae</taxon>
        <taxon>Formosa</taxon>
    </lineage>
</organism>
<evidence type="ECO:0000259" key="1">
    <source>
        <dbReference type="PROSITE" id="PS51332"/>
    </source>
</evidence>
<name>A0A516GVY6_9FLAO</name>
<accession>A0A516GVY6</accession>
<protein>
    <recommendedName>
        <fullName evidence="1">B12-binding domain-containing protein</fullName>
    </recommendedName>
</protein>
<dbReference type="Gene3D" id="3.40.50.280">
    <property type="entry name" value="Cobalamin-binding domain"/>
    <property type="match status" value="1"/>
</dbReference>
<dbReference type="PROSITE" id="PS51332">
    <property type="entry name" value="B12_BINDING"/>
    <property type="match status" value="1"/>
</dbReference>
<gene>
    <name evidence="2" type="ORF">FNB79_16705</name>
</gene>
<dbReference type="GO" id="GO:0031419">
    <property type="term" value="F:cobalamin binding"/>
    <property type="evidence" value="ECO:0007669"/>
    <property type="project" value="InterPro"/>
</dbReference>
<proteinExistence type="predicted"/>